<dbReference type="InParanoid" id="A0A0N7KSH7"/>
<feature type="region of interest" description="Disordered" evidence="1">
    <location>
        <begin position="89"/>
        <end position="110"/>
    </location>
</feature>
<reference evidence="3" key="1">
    <citation type="journal article" date="2005" name="Nature">
        <title>The map-based sequence of the rice genome.</title>
        <authorList>
            <consortium name="International rice genome sequencing project (IRGSP)"/>
            <person name="Matsumoto T."/>
            <person name="Wu J."/>
            <person name="Kanamori H."/>
            <person name="Katayose Y."/>
            <person name="Fujisawa M."/>
            <person name="Namiki N."/>
            <person name="Mizuno H."/>
            <person name="Yamamoto K."/>
            <person name="Antonio B.A."/>
            <person name="Baba T."/>
            <person name="Sakata K."/>
            <person name="Nagamura Y."/>
            <person name="Aoki H."/>
            <person name="Arikawa K."/>
            <person name="Arita K."/>
            <person name="Bito T."/>
            <person name="Chiden Y."/>
            <person name="Fujitsuka N."/>
            <person name="Fukunaka R."/>
            <person name="Hamada M."/>
            <person name="Harada C."/>
            <person name="Hayashi A."/>
            <person name="Hijishita S."/>
            <person name="Honda M."/>
            <person name="Hosokawa S."/>
            <person name="Ichikawa Y."/>
            <person name="Idonuma A."/>
            <person name="Iijima M."/>
            <person name="Ikeda M."/>
            <person name="Ikeno M."/>
            <person name="Ito K."/>
            <person name="Ito S."/>
            <person name="Ito T."/>
            <person name="Ito Y."/>
            <person name="Ito Y."/>
            <person name="Iwabuchi A."/>
            <person name="Kamiya K."/>
            <person name="Karasawa W."/>
            <person name="Kurita K."/>
            <person name="Katagiri S."/>
            <person name="Kikuta A."/>
            <person name="Kobayashi H."/>
            <person name="Kobayashi N."/>
            <person name="Machita K."/>
            <person name="Maehara T."/>
            <person name="Masukawa M."/>
            <person name="Mizubayashi T."/>
            <person name="Mukai Y."/>
            <person name="Nagasaki H."/>
            <person name="Nagata Y."/>
            <person name="Naito S."/>
            <person name="Nakashima M."/>
            <person name="Nakama Y."/>
            <person name="Nakamichi Y."/>
            <person name="Nakamura M."/>
            <person name="Meguro A."/>
            <person name="Negishi M."/>
            <person name="Ohta I."/>
            <person name="Ohta T."/>
            <person name="Okamoto M."/>
            <person name="Ono N."/>
            <person name="Saji S."/>
            <person name="Sakaguchi M."/>
            <person name="Sakai K."/>
            <person name="Shibata M."/>
            <person name="Shimokawa T."/>
            <person name="Song J."/>
            <person name="Takazaki Y."/>
            <person name="Terasawa K."/>
            <person name="Tsugane M."/>
            <person name="Tsuji K."/>
            <person name="Ueda S."/>
            <person name="Waki K."/>
            <person name="Yamagata H."/>
            <person name="Yamamoto M."/>
            <person name="Yamamoto S."/>
            <person name="Yamane H."/>
            <person name="Yoshiki S."/>
            <person name="Yoshihara R."/>
            <person name="Yukawa K."/>
            <person name="Zhong H."/>
            <person name="Yano M."/>
            <person name="Yuan Q."/>
            <person name="Ouyang S."/>
            <person name="Liu J."/>
            <person name="Jones K.M."/>
            <person name="Gansberger K."/>
            <person name="Moffat K."/>
            <person name="Hill J."/>
            <person name="Bera J."/>
            <person name="Fadrosh D."/>
            <person name="Jin S."/>
            <person name="Johri S."/>
            <person name="Kim M."/>
            <person name="Overton L."/>
            <person name="Reardon M."/>
            <person name="Tsitrin T."/>
            <person name="Vuong H."/>
            <person name="Weaver B."/>
            <person name="Ciecko A."/>
            <person name="Tallon L."/>
            <person name="Jackson J."/>
            <person name="Pai G."/>
            <person name="Aken S.V."/>
            <person name="Utterback T."/>
            <person name="Reidmuller S."/>
            <person name="Feldblyum T."/>
            <person name="Hsiao J."/>
            <person name="Zismann V."/>
            <person name="Iobst S."/>
            <person name="de Vazeille A.R."/>
            <person name="Buell C.R."/>
            <person name="Ying K."/>
            <person name="Li Y."/>
            <person name="Lu T."/>
            <person name="Huang Y."/>
            <person name="Zhao Q."/>
            <person name="Feng Q."/>
            <person name="Zhang L."/>
            <person name="Zhu J."/>
            <person name="Weng Q."/>
            <person name="Mu J."/>
            <person name="Lu Y."/>
            <person name="Fan D."/>
            <person name="Liu Y."/>
            <person name="Guan J."/>
            <person name="Zhang Y."/>
            <person name="Yu S."/>
            <person name="Liu X."/>
            <person name="Zhang Y."/>
            <person name="Hong G."/>
            <person name="Han B."/>
            <person name="Choisne N."/>
            <person name="Demange N."/>
            <person name="Orjeda G."/>
            <person name="Samain S."/>
            <person name="Cattolico L."/>
            <person name="Pelletier E."/>
            <person name="Couloux A."/>
            <person name="Segurens B."/>
            <person name="Wincker P."/>
            <person name="D'Hont A."/>
            <person name="Scarpelli C."/>
            <person name="Weissenbach J."/>
            <person name="Salanoubat M."/>
            <person name="Quetier F."/>
            <person name="Yu Y."/>
            <person name="Kim H.R."/>
            <person name="Rambo T."/>
            <person name="Currie J."/>
            <person name="Collura K."/>
            <person name="Luo M."/>
            <person name="Yang T."/>
            <person name="Ammiraju J.S.S."/>
            <person name="Engler F."/>
            <person name="Soderlund C."/>
            <person name="Wing R.A."/>
            <person name="Palmer L.E."/>
            <person name="de la Bastide M."/>
            <person name="Spiegel L."/>
            <person name="Nascimento L."/>
            <person name="Zutavern T."/>
            <person name="O'Shaughnessy A."/>
            <person name="Dike S."/>
            <person name="Dedhia N."/>
            <person name="Preston R."/>
            <person name="Balija V."/>
            <person name="McCombie W.R."/>
            <person name="Chow T."/>
            <person name="Chen H."/>
            <person name="Chung M."/>
            <person name="Chen C."/>
            <person name="Shaw J."/>
            <person name="Wu H."/>
            <person name="Hsiao K."/>
            <person name="Chao Y."/>
            <person name="Chu M."/>
            <person name="Cheng C."/>
            <person name="Hour A."/>
            <person name="Lee P."/>
            <person name="Lin S."/>
            <person name="Lin Y."/>
            <person name="Liou J."/>
            <person name="Liu S."/>
            <person name="Hsing Y."/>
            <person name="Raghuvanshi S."/>
            <person name="Mohanty A."/>
            <person name="Bharti A.K."/>
            <person name="Gaur A."/>
            <person name="Gupta V."/>
            <person name="Kumar D."/>
            <person name="Ravi V."/>
            <person name="Vij S."/>
            <person name="Kapur A."/>
            <person name="Khurana P."/>
            <person name="Khurana P."/>
            <person name="Khurana J.P."/>
            <person name="Tyagi A.K."/>
            <person name="Gaikwad K."/>
            <person name="Singh A."/>
            <person name="Dalal V."/>
            <person name="Srivastava S."/>
            <person name="Dixit A."/>
            <person name="Pal A.K."/>
            <person name="Ghazi I.A."/>
            <person name="Yadav M."/>
            <person name="Pandit A."/>
            <person name="Bhargava A."/>
            <person name="Sureshbabu K."/>
            <person name="Batra K."/>
            <person name="Sharma T.R."/>
            <person name="Mohapatra T."/>
            <person name="Singh N.K."/>
            <person name="Messing J."/>
            <person name="Nelson A.B."/>
            <person name="Fuks G."/>
            <person name="Kavchok S."/>
            <person name="Keizer G."/>
            <person name="Linton E."/>
            <person name="Llaca V."/>
            <person name="Song R."/>
            <person name="Tanyolac B."/>
            <person name="Young S."/>
            <person name="Ho-Il K."/>
            <person name="Hahn J.H."/>
            <person name="Sangsakoo G."/>
            <person name="Vanavichit A."/>
            <person name="de Mattos Luiz.A.T."/>
            <person name="Zimmer P.D."/>
            <person name="Malone G."/>
            <person name="Dellagostin O."/>
            <person name="de Oliveira A.C."/>
            <person name="Bevan M."/>
            <person name="Bancroft I."/>
            <person name="Minx P."/>
            <person name="Cordum H."/>
            <person name="Wilson R."/>
            <person name="Cheng Z."/>
            <person name="Jin W."/>
            <person name="Jiang J."/>
            <person name="Leong S.A."/>
            <person name="Iwama H."/>
            <person name="Gojobori T."/>
            <person name="Itoh T."/>
            <person name="Niimura Y."/>
            <person name="Fujii Y."/>
            <person name="Habara T."/>
            <person name="Sakai H."/>
            <person name="Sato Y."/>
            <person name="Wilson G."/>
            <person name="Kumar K."/>
            <person name="McCouch S."/>
            <person name="Juretic N."/>
            <person name="Hoen D."/>
            <person name="Wright S."/>
            <person name="Bruskiewich R."/>
            <person name="Bureau T."/>
            <person name="Miyao A."/>
            <person name="Hirochika H."/>
            <person name="Nishikawa T."/>
            <person name="Kadowaki K."/>
            <person name="Sugiura M."/>
            <person name="Burr B."/>
            <person name="Sasaki T."/>
        </authorList>
    </citation>
    <scope>NUCLEOTIDE SEQUENCE [LARGE SCALE GENOMIC DNA]</scope>
    <source>
        <strain evidence="3">cv. Nipponbare</strain>
    </source>
</reference>
<feature type="non-terminal residue" evidence="2">
    <location>
        <position position="135"/>
    </location>
</feature>
<evidence type="ECO:0000313" key="3">
    <source>
        <dbReference type="Proteomes" id="UP000059680"/>
    </source>
</evidence>
<name>A0A0N7KSH7_ORYSJ</name>
<dbReference type="Gramene" id="Os11t0169266-00">
    <property type="protein sequence ID" value="Os11t0169266-00"/>
    <property type="gene ID" value="Os11g0169266"/>
</dbReference>
<dbReference type="Proteomes" id="UP000059680">
    <property type="component" value="Chromosome 11"/>
</dbReference>
<feature type="compositionally biased region" description="Basic and acidic residues" evidence="1">
    <location>
        <begin position="37"/>
        <end position="54"/>
    </location>
</feature>
<reference evidence="2 3" key="3">
    <citation type="journal article" date="2013" name="Rice">
        <title>Improvement of the Oryza sativa Nipponbare reference genome using next generation sequence and optical map data.</title>
        <authorList>
            <person name="Kawahara Y."/>
            <person name="de la Bastide M."/>
            <person name="Hamilton J.P."/>
            <person name="Kanamori H."/>
            <person name="McCombie W.R."/>
            <person name="Ouyang S."/>
            <person name="Schwartz D.C."/>
            <person name="Tanaka T."/>
            <person name="Wu J."/>
            <person name="Zhou S."/>
            <person name="Childs K.L."/>
            <person name="Davidson R.M."/>
            <person name="Lin H."/>
            <person name="Quesada-Ocampo L."/>
            <person name="Vaillancourt B."/>
            <person name="Sakai H."/>
            <person name="Lee S.S."/>
            <person name="Kim J."/>
            <person name="Numa H."/>
            <person name="Itoh T."/>
            <person name="Buell C.R."/>
            <person name="Matsumoto T."/>
        </authorList>
    </citation>
    <scope>NUCLEOTIDE SEQUENCE [LARGE SCALE GENOMIC DNA]</scope>
    <source>
        <strain evidence="3">cv. Nipponbare</strain>
    </source>
</reference>
<feature type="region of interest" description="Disordered" evidence="1">
    <location>
        <begin position="37"/>
        <end position="58"/>
    </location>
</feature>
<sequence>MAAEEAVEHLEPLDDMVAEVHLVALPPRPVLDVEHADEVGRPRPHQPVEHLERHPGRHAQLREGVGQRQQHLRHLVGGAAEPGVVDGAAVPEEAGDGELAAPPARRRRGSADAFAGGGGAFTLHLDVVARHDRLH</sequence>
<dbReference type="AlphaFoldDB" id="A0A0N7KSH7"/>
<organism evidence="2 3">
    <name type="scientific">Oryza sativa subsp. japonica</name>
    <name type="common">Rice</name>
    <dbReference type="NCBI Taxonomy" id="39947"/>
    <lineage>
        <taxon>Eukaryota</taxon>
        <taxon>Viridiplantae</taxon>
        <taxon>Streptophyta</taxon>
        <taxon>Embryophyta</taxon>
        <taxon>Tracheophyta</taxon>
        <taxon>Spermatophyta</taxon>
        <taxon>Magnoliopsida</taxon>
        <taxon>Liliopsida</taxon>
        <taxon>Poales</taxon>
        <taxon>Poaceae</taxon>
        <taxon>BOP clade</taxon>
        <taxon>Oryzoideae</taxon>
        <taxon>Oryzeae</taxon>
        <taxon>Oryzinae</taxon>
        <taxon>Oryza</taxon>
        <taxon>Oryza sativa</taxon>
    </lineage>
</organism>
<evidence type="ECO:0000313" key="2">
    <source>
        <dbReference type="EMBL" id="BAT12850.1"/>
    </source>
</evidence>
<accession>A0A0N7KSH7</accession>
<reference evidence="2 3" key="2">
    <citation type="journal article" date="2013" name="Plant Cell Physiol.">
        <title>Rice Annotation Project Database (RAP-DB): an integrative and interactive database for rice genomics.</title>
        <authorList>
            <person name="Sakai H."/>
            <person name="Lee S.S."/>
            <person name="Tanaka T."/>
            <person name="Numa H."/>
            <person name="Kim J."/>
            <person name="Kawahara Y."/>
            <person name="Wakimoto H."/>
            <person name="Yang C.C."/>
            <person name="Iwamoto M."/>
            <person name="Abe T."/>
            <person name="Yamada Y."/>
            <person name="Muto A."/>
            <person name="Inokuchi H."/>
            <person name="Ikemura T."/>
            <person name="Matsumoto T."/>
            <person name="Sasaki T."/>
            <person name="Itoh T."/>
        </authorList>
    </citation>
    <scope>NUCLEOTIDE SEQUENCE [LARGE SCALE GENOMIC DNA]</scope>
    <source>
        <strain evidence="3">cv. Nipponbare</strain>
    </source>
</reference>
<dbReference type="PaxDb" id="39947-A0A0N7KSH7"/>
<evidence type="ECO:0000256" key="1">
    <source>
        <dbReference type="SAM" id="MobiDB-lite"/>
    </source>
</evidence>
<proteinExistence type="predicted"/>
<protein>
    <submittedName>
        <fullName evidence="2">Os11g0169266 protein</fullName>
    </submittedName>
</protein>
<keyword evidence="3" id="KW-1185">Reference proteome</keyword>
<gene>
    <name evidence="2" type="ordered locus">Os11g0169266</name>
    <name evidence="2" type="ORF">OSNPB_110169266</name>
</gene>
<dbReference type="EMBL" id="AP014967">
    <property type="protein sequence ID" value="BAT12850.1"/>
    <property type="molecule type" value="Genomic_DNA"/>
</dbReference>